<sequence>MATLLKVLFMFQVRARLKDLFSWFHILKLQVFFGVRNIRVKLEILPTAVKFA</sequence>
<dbReference type="GeneID" id="93617105"/>
<dbReference type="EMBL" id="CH476738">
    <property type="protein sequence ID" value="EIE85429.1"/>
    <property type="molecule type" value="Genomic_DNA"/>
</dbReference>
<dbReference type="InParanoid" id="I1CAE9"/>
<dbReference type="AlphaFoldDB" id="I1CAE9"/>
<accession>I1CAE9</accession>
<dbReference type="Proteomes" id="UP000009138">
    <property type="component" value="Unassembled WGS sequence"/>
</dbReference>
<keyword evidence="2" id="KW-1185">Reference proteome</keyword>
<dbReference type="VEuPathDB" id="FungiDB:RO3G_10139"/>
<organism evidence="1 2">
    <name type="scientific">Rhizopus delemar (strain RA 99-880 / ATCC MYA-4621 / FGSC 9543 / NRRL 43880)</name>
    <name type="common">Mucormycosis agent</name>
    <name type="synonym">Rhizopus arrhizus var. delemar</name>
    <dbReference type="NCBI Taxonomy" id="246409"/>
    <lineage>
        <taxon>Eukaryota</taxon>
        <taxon>Fungi</taxon>
        <taxon>Fungi incertae sedis</taxon>
        <taxon>Mucoromycota</taxon>
        <taxon>Mucoromycotina</taxon>
        <taxon>Mucoromycetes</taxon>
        <taxon>Mucorales</taxon>
        <taxon>Mucorineae</taxon>
        <taxon>Rhizopodaceae</taxon>
        <taxon>Rhizopus</taxon>
    </lineage>
</organism>
<name>I1CAE9_RHIO9</name>
<gene>
    <name evidence="1" type="ORF">RO3G_10139</name>
</gene>
<evidence type="ECO:0000313" key="2">
    <source>
        <dbReference type="Proteomes" id="UP000009138"/>
    </source>
</evidence>
<dbReference type="RefSeq" id="XP_067520825.1">
    <property type="nucleotide sequence ID" value="XM_067664724.1"/>
</dbReference>
<evidence type="ECO:0000313" key="1">
    <source>
        <dbReference type="EMBL" id="EIE85429.1"/>
    </source>
</evidence>
<protein>
    <submittedName>
        <fullName evidence="1">Uncharacterized protein</fullName>
    </submittedName>
</protein>
<proteinExistence type="predicted"/>
<reference evidence="1 2" key="1">
    <citation type="journal article" date="2009" name="PLoS Genet.">
        <title>Genomic analysis of the basal lineage fungus Rhizopus oryzae reveals a whole-genome duplication.</title>
        <authorList>
            <person name="Ma L.-J."/>
            <person name="Ibrahim A.S."/>
            <person name="Skory C."/>
            <person name="Grabherr M.G."/>
            <person name="Burger G."/>
            <person name="Butler M."/>
            <person name="Elias M."/>
            <person name="Idnurm A."/>
            <person name="Lang B.F."/>
            <person name="Sone T."/>
            <person name="Abe A."/>
            <person name="Calvo S.E."/>
            <person name="Corrochano L.M."/>
            <person name="Engels R."/>
            <person name="Fu J."/>
            <person name="Hansberg W."/>
            <person name="Kim J.-M."/>
            <person name="Kodira C.D."/>
            <person name="Koehrsen M.J."/>
            <person name="Liu B."/>
            <person name="Miranda-Saavedra D."/>
            <person name="O'Leary S."/>
            <person name="Ortiz-Castellanos L."/>
            <person name="Poulter R."/>
            <person name="Rodriguez-Romero J."/>
            <person name="Ruiz-Herrera J."/>
            <person name="Shen Y.-Q."/>
            <person name="Zeng Q."/>
            <person name="Galagan J."/>
            <person name="Birren B.W."/>
            <person name="Cuomo C.A."/>
            <person name="Wickes B.L."/>
        </authorList>
    </citation>
    <scope>NUCLEOTIDE SEQUENCE [LARGE SCALE GENOMIC DNA]</scope>
    <source>
        <strain evidence="2">RA 99-880 / ATCC MYA-4621 / FGSC 9543 / NRRL 43880</strain>
    </source>
</reference>